<organism evidence="13">
    <name type="scientific">Buchnera aphidicola</name>
    <name type="common">Anoecia corni</name>
    <dbReference type="NCBI Taxonomy" id="2994477"/>
    <lineage>
        <taxon>Bacteria</taxon>
        <taxon>Pseudomonadati</taxon>
        <taxon>Pseudomonadota</taxon>
        <taxon>Gammaproteobacteria</taxon>
        <taxon>Enterobacterales</taxon>
        <taxon>Erwiniaceae</taxon>
        <taxon>Buchnera</taxon>
    </lineage>
</organism>
<evidence type="ECO:0000256" key="1">
    <source>
        <dbReference type="ARBA" id="ARBA00002324"/>
    </source>
</evidence>
<dbReference type="Gene3D" id="3.40.50.620">
    <property type="entry name" value="HUPs"/>
    <property type="match status" value="1"/>
</dbReference>
<evidence type="ECO:0000256" key="4">
    <source>
        <dbReference type="ARBA" id="ARBA00022642"/>
    </source>
</evidence>
<evidence type="ECO:0000256" key="8">
    <source>
        <dbReference type="ARBA" id="ARBA00022840"/>
    </source>
</evidence>
<evidence type="ECO:0000256" key="10">
    <source>
        <dbReference type="ARBA" id="ARBA00048721"/>
    </source>
</evidence>
<keyword evidence="8 11" id="KW-0067">ATP-binding</keyword>
<evidence type="ECO:0000256" key="7">
    <source>
        <dbReference type="ARBA" id="ARBA00022741"/>
    </source>
</evidence>
<keyword evidence="4 11" id="KW-0662">Pyridine nucleotide biosynthesis</keyword>
<dbReference type="EMBL" id="OZ060371">
    <property type="protein sequence ID" value="CAL4043581.1"/>
    <property type="molecule type" value="Genomic_DNA"/>
</dbReference>
<evidence type="ECO:0000256" key="11">
    <source>
        <dbReference type="HAMAP-Rule" id="MF_00244"/>
    </source>
</evidence>
<reference evidence="13" key="1">
    <citation type="submission" date="2024-06" db="EMBL/GenBank/DDBJ databases">
        <authorList>
            <person name="Manzano-Marin A."/>
            <person name="Manzano-Marin A."/>
            <person name="Alejandro Manzano Marin A."/>
        </authorList>
    </citation>
    <scope>NUCLEOTIDE SEQUENCE</scope>
    <source>
        <strain evidence="13">Ancorni-2928</strain>
    </source>
</reference>
<accession>A0AAT9IGK8</accession>
<evidence type="ECO:0000313" key="13">
    <source>
        <dbReference type="EMBL" id="CAL4043581.1"/>
    </source>
</evidence>
<dbReference type="EC" id="2.7.7.18" evidence="11"/>
<evidence type="ECO:0000256" key="6">
    <source>
        <dbReference type="ARBA" id="ARBA00022695"/>
    </source>
</evidence>
<dbReference type="Pfam" id="PF01467">
    <property type="entry name" value="CTP_transf_like"/>
    <property type="match status" value="1"/>
</dbReference>
<sequence length="213" mass="25216">MKRIISILGGTFNPIHNGHLLSANRLLQEMHLKNIFLLPNNIPPHKLIRNIKNKHRLIMIKLAISNFTNLGINLLEIKDKKISYTFDTLVKIRRKIGKSISLIFIIGEDNLYEIYKWENWEKFLNLCHIVVIPRKVKLVKKVQDSILSWVNTYKIDDFSIFSYCSSGYIFFSNIKQENISSSKIRNCIKKKKIYKQFVPIKVYQYIKKNKLYL</sequence>
<dbReference type="CDD" id="cd02165">
    <property type="entry name" value="NMNAT"/>
    <property type="match status" value="1"/>
</dbReference>
<comment type="similarity">
    <text evidence="3 11">Belongs to the NadD family.</text>
</comment>
<dbReference type="SUPFAM" id="SSF52374">
    <property type="entry name" value="Nucleotidylyl transferase"/>
    <property type="match status" value="1"/>
</dbReference>
<feature type="domain" description="Cytidyltransferase-like" evidence="12">
    <location>
        <begin position="7"/>
        <end position="186"/>
    </location>
</feature>
<dbReference type="HAMAP" id="MF_00244">
    <property type="entry name" value="NaMN_adenylyltr"/>
    <property type="match status" value="1"/>
</dbReference>
<evidence type="ECO:0000256" key="2">
    <source>
        <dbReference type="ARBA" id="ARBA00005019"/>
    </source>
</evidence>
<dbReference type="InterPro" id="IPR005248">
    <property type="entry name" value="NadD/NMNAT"/>
</dbReference>
<dbReference type="InterPro" id="IPR014729">
    <property type="entry name" value="Rossmann-like_a/b/a_fold"/>
</dbReference>
<dbReference type="InterPro" id="IPR004821">
    <property type="entry name" value="Cyt_trans-like"/>
</dbReference>
<dbReference type="NCBIfam" id="TIGR00482">
    <property type="entry name" value="nicotinate (nicotinamide) nucleotide adenylyltransferase"/>
    <property type="match status" value="1"/>
</dbReference>
<gene>
    <name evidence="11 13" type="primary">nadD</name>
    <name evidence="13" type="ORF">BUANCORI2928_345</name>
</gene>
<keyword evidence="6 11" id="KW-0548">Nucleotidyltransferase</keyword>
<dbReference type="RefSeq" id="WP_367680880.1">
    <property type="nucleotide sequence ID" value="NZ_OZ060371.1"/>
</dbReference>
<comment type="catalytic activity">
    <reaction evidence="10 11">
        <text>nicotinate beta-D-ribonucleotide + ATP + H(+) = deamido-NAD(+) + diphosphate</text>
        <dbReference type="Rhea" id="RHEA:22860"/>
        <dbReference type="ChEBI" id="CHEBI:15378"/>
        <dbReference type="ChEBI" id="CHEBI:30616"/>
        <dbReference type="ChEBI" id="CHEBI:33019"/>
        <dbReference type="ChEBI" id="CHEBI:57502"/>
        <dbReference type="ChEBI" id="CHEBI:58437"/>
        <dbReference type="EC" id="2.7.7.18"/>
    </reaction>
</comment>
<protein>
    <recommendedName>
        <fullName evidence="11">Probable nicotinate-nucleotide adenylyltransferase</fullName>
        <ecNumber evidence="11">2.7.7.18</ecNumber>
    </recommendedName>
    <alternativeName>
        <fullName evidence="11">Deamido-NAD(+) diphosphorylase</fullName>
    </alternativeName>
    <alternativeName>
        <fullName evidence="11">Deamido-NAD(+) pyrophosphorylase</fullName>
    </alternativeName>
    <alternativeName>
        <fullName evidence="11">Nicotinate mononucleotide adenylyltransferase</fullName>
        <shortName evidence="11">NaMN adenylyltransferase</shortName>
    </alternativeName>
</protein>
<dbReference type="GO" id="GO:0009435">
    <property type="term" value="P:NAD+ biosynthetic process"/>
    <property type="evidence" value="ECO:0007669"/>
    <property type="project" value="UniProtKB-UniRule"/>
</dbReference>
<keyword evidence="5 11" id="KW-0808">Transferase</keyword>
<dbReference type="PANTHER" id="PTHR39321:SF3">
    <property type="entry name" value="PHOSPHOPANTETHEINE ADENYLYLTRANSFERASE"/>
    <property type="match status" value="1"/>
</dbReference>
<dbReference type="GO" id="GO:0005524">
    <property type="term" value="F:ATP binding"/>
    <property type="evidence" value="ECO:0007669"/>
    <property type="project" value="UniProtKB-KW"/>
</dbReference>
<evidence type="ECO:0000256" key="9">
    <source>
        <dbReference type="ARBA" id="ARBA00023027"/>
    </source>
</evidence>
<dbReference type="NCBIfam" id="NF000840">
    <property type="entry name" value="PRK00071.1-3"/>
    <property type="match status" value="1"/>
</dbReference>
<evidence type="ECO:0000256" key="5">
    <source>
        <dbReference type="ARBA" id="ARBA00022679"/>
    </source>
</evidence>
<dbReference type="AlphaFoldDB" id="A0AAT9IGK8"/>
<dbReference type="PANTHER" id="PTHR39321">
    <property type="entry name" value="NICOTINATE-NUCLEOTIDE ADENYLYLTRANSFERASE-RELATED"/>
    <property type="match status" value="1"/>
</dbReference>
<keyword evidence="7 11" id="KW-0547">Nucleotide-binding</keyword>
<evidence type="ECO:0000259" key="12">
    <source>
        <dbReference type="Pfam" id="PF01467"/>
    </source>
</evidence>
<keyword evidence="9 11" id="KW-0520">NAD</keyword>
<dbReference type="GO" id="GO:0004515">
    <property type="term" value="F:nicotinate-nucleotide adenylyltransferase activity"/>
    <property type="evidence" value="ECO:0007669"/>
    <property type="project" value="UniProtKB-UniRule"/>
</dbReference>
<name>A0AAT9IGK8_9GAMM</name>
<evidence type="ECO:0000256" key="3">
    <source>
        <dbReference type="ARBA" id="ARBA00009014"/>
    </source>
</evidence>
<comment type="pathway">
    <text evidence="2 11">Cofactor biosynthesis; NAD(+) biosynthesis; deamido-NAD(+) from nicotinate D-ribonucleotide: step 1/1.</text>
</comment>
<proteinExistence type="inferred from homology"/>
<comment type="function">
    <text evidence="1 11">Catalyzes the reversible adenylation of nicotinate mononucleotide (NaMN) to nicotinic acid adenine dinucleotide (NaAD).</text>
</comment>